<feature type="transmembrane region" description="Helical" evidence="5">
    <location>
        <begin position="201"/>
        <end position="220"/>
    </location>
</feature>
<keyword evidence="5" id="KW-1133">Transmembrane helix</keyword>
<keyword evidence="1" id="KW-0227">DNA damage</keyword>
<evidence type="ECO:0000256" key="2">
    <source>
        <dbReference type="ARBA" id="ARBA00022801"/>
    </source>
</evidence>
<dbReference type="Pfam" id="PF22175">
    <property type="entry name" value="Ogg-HhH"/>
    <property type="match status" value="1"/>
</dbReference>
<protein>
    <submittedName>
        <fullName evidence="6">Putative N-glycosylase/DNA lyase protein, HhH-GPD family</fullName>
    </submittedName>
</protein>
<keyword evidence="6" id="KW-0614">Plasmid</keyword>
<evidence type="ECO:0000256" key="4">
    <source>
        <dbReference type="ARBA" id="ARBA00023295"/>
    </source>
</evidence>
<dbReference type="GO" id="GO:0006281">
    <property type="term" value="P:DNA repair"/>
    <property type="evidence" value="ECO:0007669"/>
    <property type="project" value="UniProtKB-KW"/>
</dbReference>
<keyword evidence="5" id="KW-0472">Membrane</keyword>
<evidence type="ECO:0000256" key="3">
    <source>
        <dbReference type="ARBA" id="ARBA00023204"/>
    </source>
</evidence>
<dbReference type="Gene3D" id="1.10.340.30">
    <property type="entry name" value="Hypothetical protein, domain 2"/>
    <property type="match status" value="1"/>
</dbReference>
<keyword evidence="6" id="KW-0456">Lyase</keyword>
<name>B3Q233_RHIE6</name>
<evidence type="ECO:0000313" key="6">
    <source>
        <dbReference type="EMBL" id="ACE93739.1"/>
    </source>
</evidence>
<dbReference type="InterPro" id="IPR011257">
    <property type="entry name" value="DNA_glycosylase"/>
</dbReference>
<dbReference type="Proteomes" id="UP000008817">
    <property type="component" value="Plasmid pB"/>
</dbReference>
<dbReference type="GO" id="GO:0016829">
    <property type="term" value="F:lyase activity"/>
    <property type="evidence" value="ECO:0007669"/>
    <property type="project" value="UniProtKB-KW"/>
</dbReference>
<dbReference type="KEGG" id="rec:RHECIAT_PB0000014"/>
<evidence type="ECO:0000313" key="7">
    <source>
        <dbReference type="Proteomes" id="UP000008817"/>
    </source>
</evidence>
<dbReference type="AlphaFoldDB" id="B3Q233"/>
<sequence length="234" mass="26332">MNSLRDRLERAVVSIYSDVEERALSVPATFEERVLWKEFACCVLSSQVPYPLSVAAAEAIDRESVLHIEALEDTEDRLVSILRAPLIVDGAFRRYRFPASRGRQLAAARVTVTRQAGTLGNLLEIHQDPAKLRSWLVENTLGMGPKQASMFLRNCGVSYDLAVLDRHVLEYMAEMGLCSAAQSSISKMSEYRRREDTLRSYASSLGAAVGLMDWAIWIVMRMFKQKSVTEELLI</sequence>
<geneLocation type="plasmid" evidence="6 7">
    <name>pB</name>
</geneLocation>
<dbReference type="InterPro" id="IPR012092">
    <property type="entry name" value="DNA_glyclase/AP_lyase_Ogg"/>
</dbReference>
<dbReference type="HOGENOM" id="CLU_104937_0_0_5"/>
<accession>B3Q233</accession>
<evidence type="ECO:0000256" key="1">
    <source>
        <dbReference type="ARBA" id="ARBA00022763"/>
    </source>
</evidence>
<dbReference type="SUPFAM" id="SSF48150">
    <property type="entry name" value="DNA-glycosylase"/>
    <property type="match status" value="1"/>
</dbReference>
<dbReference type="EMBL" id="CP001076">
    <property type="protein sequence ID" value="ACE93739.1"/>
    <property type="molecule type" value="Genomic_DNA"/>
</dbReference>
<evidence type="ECO:0000256" key="5">
    <source>
        <dbReference type="SAM" id="Phobius"/>
    </source>
</evidence>
<gene>
    <name evidence="6" type="ordered locus">RHECIAT_PB0000014</name>
</gene>
<dbReference type="GO" id="GO:0003906">
    <property type="term" value="F:DNA-(apurinic or apyrimidinic site) endonuclease activity"/>
    <property type="evidence" value="ECO:0007669"/>
    <property type="project" value="InterPro"/>
</dbReference>
<proteinExistence type="predicted"/>
<organism evidence="6 7">
    <name type="scientific">Rhizobium etli (strain CIAT 652)</name>
    <dbReference type="NCBI Taxonomy" id="491916"/>
    <lineage>
        <taxon>Bacteria</taxon>
        <taxon>Pseudomonadati</taxon>
        <taxon>Pseudomonadota</taxon>
        <taxon>Alphaproteobacteria</taxon>
        <taxon>Hyphomicrobiales</taxon>
        <taxon>Rhizobiaceae</taxon>
        <taxon>Rhizobium/Agrobacterium group</taxon>
        <taxon>Rhizobium</taxon>
    </lineage>
</organism>
<keyword evidence="3" id="KW-0234">DNA repair</keyword>
<keyword evidence="4" id="KW-0326">Glycosidase</keyword>
<keyword evidence="5" id="KW-0812">Transmembrane</keyword>
<reference evidence="6 7" key="1">
    <citation type="submission" date="2008-04" db="EMBL/GenBank/DDBJ databases">
        <title>Genome diversity and DNA divergence of Rhizobium etli.</title>
        <authorList>
            <person name="Gonzalez V."/>
            <person name="Acosta J.L."/>
            <person name="Santamaria R.I."/>
            <person name="Bustos P."/>
            <person name="Hernandez-Gonzalez I.L."/>
            <person name="Fernandez J.L."/>
            <person name="Diaz R."/>
            <person name="Flores M."/>
            <person name="Mora J."/>
            <person name="Palacios R."/>
            <person name="Davila G."/>
        </authorList>
    </citation>
    <scope>NUCLEOTIDE SEQUENCE [LARGE SCALE GENOMIC DNA]</scope>
    <source>
        <strain evidence="6 7">CIAT 652</strain>
        <plasmid evidence="7">Plasmid pB</plasmid>
    </source>
</reference>
<keyword evidence="2" id="KW-0378">Hydrolase</keyword>
<dbReference type="GO" id="GO:0016799">
    <property type="term" value="F:hydrolase activity, hydrolyzing N-glycosyl compounds"/>
    <property type="evidence" value="ECO:0007669"/>
    <property type="project" value="InterPro"/>
</dbReference>